<evidence type="ECO:0000256" key="5">
    <source>
        <dbReference type="PIRSR" id="PIRSR000106-3"/>
    </source>
</evidence>
<dbReference type="AlphaFoldDB" id="A0A1W7CUV2"/>
<dbReference type="GO" id="GO:0046872">
    <property type="term" value="F:metal ion binding"/>
    <property type="evidence" value="ECO:0007669"/>
    <property type="project" value="UniProtKB-KW"/>
</dbReference>
<proteinExistence type="inferred from homology"/>
<dbReference type="OrthoDB" id="9805787at2"/>
<comment type="similarity">
    <text evidence="1">Belongs to the malic enzymes family.</text>
</comment>
<evidence type="ECO:0000256" key="1">
    <source>
        <dbReference type="ARBA" id="ARBA00008785"/>
    </source>
</evidence>
<feature type="binding site" evidence="5">
    <location>
        <position position="170"/>
    </location>
    <ligand>
        <name>a divalent metal cation</name>
        <dbReference type="ChEBI" id="CHEBI:60240"/>
    </ligand>
</feature>
<dbReference type="Proteomes" id="UP000194218">
    <property type="component" value="Chromosome"/>
</dbReference>
<dbReference type="InterPro" id="IPR012301">
    <property type="entry name" value="Malic_N_dom"/>
</dbReference>
<dbReference type="GO" id="GO:0016616">
    <property type="term" value="F:oxidoreductase activity, acting on the CH-OH group of donors, NAD or NADP as acceptor"/>
    <property type="evidence" value="ECO:0007669"/>
    <property type="project" value="InterPro"/>
</dbReference>
<dbReference type="Pfam" id="PF03949">
    <property type="entry name" value="Malic_M"/>
    <property type="match status" value="1"/>
</dbReference>
<evidence type="ECO:0000259" key="6">
    <source>
        <dbReference type="SMART" id="SM00919"/>
    </source>
</evidence>
<keyword evidence="9" id="KW-1185">Reference proteome</keyword>
<dbReference type="SMART" id="SM01274">
    <property type="entry name" value="malic"/>
    <property type="match status" value="1"/>
</dbReference>
<dbReference type="GO" id="GO:0051287">
    <property type="term" value="F:NAD binding"/>
    <property type="evidence" value="ECO:0007669"/>
    <property type="project" value="InterPro"/>
</dbReference>
<feature type="binding site" evidence="5">
    <location>
        <position position="144"/>
    </location>
    <ligand>
        <name>a divalent metal cation</name>
        <dbReference type="ChEBI" id="CHEBI:60240"/>
    </ligand>
</feature>
<gene>
    <name evidence="8" type="ORF">CAG99_06750</name>
</gene>
<dbReference type="FunFam" id="3.40.50.10380:FF:000003">
    <property type="entry name" value="NADP-dependent malic enzyme"/>
    <property type="match status" value="1"/>
</dbReference>
<dbReference type="SUPFAM" id="SSF53223">
    <property type="entry name" value="Aminoacid dehydrogenase-like, N-terminal domain"/>
    <property type="match status" value="1"/>
</dbReference>
<dbReference type="GO" id="GO:0004470">
    <property type="term" value="F:malic enzyme activity"/>
    <property type="evidence" value="ECO:0007669"/>
    <property type="project" value="InterPro"/>
</dbReference>
<feature type="binding site" evidence="4">
    <location>
        <position position="324"/>
    </location>
    <ligand>
        <name>(S)-malate</name>
        <dbReference type="ChEBI" id="CHEBI:15589"/>
    </ligand>
</feature>
<dbReference type="InterPro" id="IPR037062">
    <property type="entry name" value="Malic_N_dom_sf"/>
</dbReference>
<dbReference type="InterPro" id="IPR001891">
    <property type="entry name" value="Malic_OxRdtase"/>
</dbReference>
<evidence type="ECO:0000256" key="3">
    <source>
        <dbReference type="PIRSR" id="PIRSR000106-1"/>
    </source>
</evidence>
<dbReference type="InterPro" id="IPR051674">
    <property type="entry name" value="Malate_Decarboxylase"/>
</dbReference>
<dbReference type="PIRSF" id="PIRSF000106">
    <property type="entry name" value="ME"/>
    <property type="match status" value="1"/>
</dbReference>
<organism evidence="8 9">
    <name type="scientific">Streptomyces marincola</name>
    <dbReference type="NCBI Taxonomy" id="2878388"/>
    <lineage>
        <taxon>Bacteria</taxon>
        <taxon>Bacillati</taxon>
        <taxon>Actinomycetota</taxon>
        <taxon>Actinomycetes</taxon>
        <taxon>Kitasatosporales</taxon>
        <taxon>Streptomycetaceae</taxon>
        <taxon>Streptomyces</taxon>
    </lineage>
</organism>
<dbReference type="InterPro" id="IPR012302">
    <property type="entry name" value="Malic_NAD-bd"/>
</dbReference>
<dbReference type="EMBL" id="CP021121">
    <property type="protein sequence ID" value="ARQ68594.1"/>
    <property type="molecule type" value="Genomic_DNA"/>
</dbReference>
<keyword evidence="2" id="KW-0560">Oxidoreductase</keyword>
<feature type="active site" description="Proton donor" evidence="3">
    <location>
        <position position="47"/>
    </location>
</feature>
<dbReference type="SMART" id="SM00919">
    <property type="entry name" value="Malic_M"/>
    <property type="match status" value="1"/>
</dbReference>
<comment type="cofactor">
    <cofactor evidence="5">
        <name>Mg(2+)</name>
        <dbReference type="ChEBI" id="CHEBI:18420"/>
    </cofactor>
    <cofactor evidence="5">
        <name>Mn(2+)</name>
        <dbReference type="ChEBI" id="CHEBI:29035"/>
    </cofactor>
    <text evidence="5">Divalent metal cations. Prefers magnesium or manganese.</text>
</comment>
<evidence type="ECO:0000256" key="4">
    <source>
        <dbReference type="PIRSR" id="PIRSR000106-2"/>
    </source>
</evidence>
<feature type="domain" description="Malic enzyme N-terminal" evidence="7">
    <location>
        <begin position="26"/>
        <end position="159"/>
    </location>
</feature>
<dbReference type="PANTHER" id="PTHR43237">
    <property type="entry name" value="NADP-DEPENDENT MALIC ENZYME"/>
    <property type="match status" value="1"/>
</dbReference>
<evidence type="ECO:0000256" key="2">
    <source>
        <dbReference type="ARBA" id="ARBA00023002"/>
    </source>
</evidence>
<keyword evidence="5" id="KW-0479">Metal-binding</keyword>
<feature type="domain" description="Malic enzyme NAD-binding" evidence="6">
    <location>
        <begin position="171"/>
        <end position="391"/>
    </location>
</feature>
<feature type="active site" description="Proton acceptor" evidence="3">
    <location>
        <position position="102"/>
    </location>
</feature>
<dbReference type="InterPro" id="IPR046346">
    <property type="entry name" value="Aminoacid_DH-like_N_sf"/>
</dbReference>
<dbReference type="Pfam" id="PF00390">
    <property type="entry name" value="malic"/>
    <property type="match status" value="1"/>
</dbReference>
<name>A0A1W7CUV2_9ACTN</name>
<evidence type="ECO:0000313" key="8">
    <source>
        <dbReference type="EMBL" id="ARQ68594.1"/>
    </source>
</evidence>
<sequence length="398" mass="41074">MASEIVNPGNELVDAGIDPAFALHRGGKMAVAATVPLRDTDDLSLAYTPGVARVCDAIAEQPDLVHEYTWKSQVVAVVTDGSAVLGLGDIGPEASLPVMEGKAILFKQFGGVDAVPIALDCRDPDELVETVARLAPSFGGVNLEDISAPRCFEIERKLQERLNIPVFHDDQHGTAVVTLAALRNAARLTGRLLGDLRVVISGAGAAGVAIAKILLGAGVGDVVVCDRKGIVEQGRADLTDVKRELAGLTNRDGLTGSLADALDGADVFVGVSGGTVPESAVAKMAPGAFIFAMANPDPEIHPEVAARYASVVATGRSDYPNQINNVLAFPGIFSGALSVRATRITEGMKLAAAEALAAVVADELTPSRVIPSPFDERVAPAVAAAVAQAAREEGVARA</sequence>
<reference evidence="8 9" key="1">
    <citation type="submission" date="2017-05" db="EMBL/GenBank/DDBJ databases">
        <title>Complete genome sequence of Streptomyces sp. SCSIO 03032 revealed the diverse biosynthetic pathways for its bioactive secondary metabolites.</title>
        <authorList>
            <person name="Ma L."/>
            <person name="Zhu Y."/>
            <person name="Zhang W."/>
            <person name="Zhang G."/>
            <person name="Tian X."/>
            <person name="Zhang S."/>
            <person name="Zhang C."/>
        </authorList>
    </citation>
    <scope>NUCLEOTIDE SEQUENCE [LARGE SCALE GENOMIC DNA]</scope>
    <source>
        <strain evidence="8 9">SCSIO 03032</strain>
    </source>
</reference>
<dbReference type="Gene3D" id="3.40.50.720">
    <property type="entry name" value="NAD(P)-binding Rossmann-like Domain"/>
    <property type="match status" value="1"/>
</dbReference>
<feature type="binding site" evidence="5">
    <location>
        <position position="145"/>
    </location>
    <ligand>
        <name>a divalent metal cation</name>
        <dbReference type="ChEBI" id="CHEBI:60240"/>
    </ligand>
</feature>
<feature type="binding site" evidence="4">
    <location>
        <position position="295"/>
    </location>
    <ligand>
        <name>(S)-malate</name>
        <dbReference type="ChEBI" id="CHEBI:15589"/>
    </ligand>
</feature>
<accession>A0A1W7CUV2</accession>
<protein>
    <submittedName>
        <fullName evidence="8">NAD-dependent malic enzyme</fullName>
    </submittedName>
</protein>
<evidence type="ECO:0000259" key="7">
    <source>
        <dbReference type="SMART" id="SM01274"/>
    </source>
</evidence>
<dbReference type="InterPro" id="IPR036291">
    <property type="entry name" value="NAD(P)-bd_dom_sf"/>
</dbReference>
<dbReference type="PANTHER" id="PTHR43237:SF4">
    <property type="entry name" value="NADP-DEPENDENT MALIC ENZYME"/>
    <property type="match status" value="1"/>
</dbReference>
<evidence type="ECO:0000313" key="9">
    <source>
        <dbReference type="Proteomes" id="UP000194218"/>
    </source>
</evidence>
<dbReference type="KEGG" id="smao:CAG99_06750"/>
<dbReference type="SUPFAM" id="SSF51735">
    <property type="entry name" value="NAD(P)-binding Rossmann-fold domains"/>
    <property type="match status" value="1"/>
</dbReference>
<dbReference type="Gene3D" id="3.40.50.10380">
    <property type="entry name" value="Malic enzyme, N-terminal domain"/>
    <property type="match status" value="1"/>
</dbReference>
<dbReference type="RefSeq" id="WP_086158101.1">
    <property type="nucleotide sequence ID" value="NZ_CP021121.1"/>
</dbReference>